<accession>A0A165PN99</accession>
<proteinExistence type="inferred from homology"/>
<evidence type="ECO:0000313" key="3">
    <source>
        <dbReference type="EMBL" id="KZE71891.1"/>
    </source>
</evidence>
<keyword evidence="4" id="KW-1185">Reference proteome</keyword>
<comment type="similarity">
    <text evidence="1">Belongs to the short-chain dehydrogenases/reductases (SDR) family.</text>
</comment>
<name>A0A165PN99_9BACL</name>
<dbReference type="GO" id="GO:0016491">
    <property type="term" value="F:oxidoreductase activity"/>
    <property type="evidence" value="ECO:0007669"/>
    <property type="project" value="UniProtKB-KW"/>
</dbReference>
<dbReference type="InterPro" id="IPR002347">
    <property type="entry name" value="SDR_fam"/>
</dbReference>
<dbReference type="GO" id="GO:0008206">
    <property type="term" value="P:bile acid metabolic process"/>
    <property type="evidence" value="ECO:0007669"/>
    <property type="project" value="UniProtKB-ARBA"/>
</dbReference>
<dbReference type="PRINTS" id="PR00080">
    <property type="entry name" value="SDRFAMILY"/>
</dbReference>
<dbReference type="PANTHER" id="PTHR24321:SF8">
    <property type="entry name" value="ESTRADIOL 17-BETA-DEHYDROGENASE 8-RELATED"/>
    <property type="match status" value="1"/>
</dbReference>
<dbReference type="eggNOG" id="COG1028">
    <property type="taxonomic scope" value="Bacteria"/>
</dbReference>
<dbReference type="Gene3D" id="3.40.50.720">
    <property type="entry name" value="NAD(P)-binding Rossmann-like Domain"/>
    <property type="match status" value="1"/>
</dbReference>
<dbReference type="PANTHER" id="PTHR24321">
    <property type="entry name" value="DEHYDROGENASES, SHORT CHAIN"/>
    <property type="match status" value="1"/>
</dbReference>
<dbReference type="NCBIfam" id="NF004203">
    <property type="entry name" value="PRK05653.2-4"/>
    <property type="match status" value="1"/>
</dbReference>
<dbReference type="Proteomes" id="UP000076563">
    <property type="component" value="Unassembled WGS sequence"/>
</dbReference>
<gene>
    <name evidence="3" type="ORF">AV654_34660</name>
</gene>
<dbReference type="OrthoDB" id="9803333at2"/>
<dbReference type="PRINTS" id="PR00081">
    <property type="entry name" value="GDHRDH"/>
</dbReference>
<dbReference type="SUPFAM" id="SSF51735">
    <property type="entry name" value="NAD(P)-binding Rossmann-fold domains"/>
    <property type="match status" value="1"/>
</dbReference>
<dbReference type="CDD" id="cd05233">
    <property type="entry name" value="SDR_c"/>
    <property type="match status" value="1"/>
</dbReference>
<evidence type="ECO:0000256" key="1">
    <source>
        <dbReference type="ARBA" id="ARBA00006484"/>
    </source>
</evidence>
<evidence type="ECO:0000256" key="2">
    <source>
        <dbReference type="ARBA" id="ARBA00023002"/>
    </source>
</evidence>
<dbReference type="AlphaFoldDB" id="A0A165PN99"/>
<evidence type="ECO:0000313" key="4">
    <source>
        <dbReference type="Proteomes" id="UP000076563"/>
    </source>
</evidence>
<dbReference type="FunFam" id="3.40.50.720:FF:000084">
    <property type="entry name" value="Short-chain dehydrogenase reductase"/>
    <property type="match status" value="1"/>
</dbReference>
<sequence length="272" mass="29563">MHRSYGENIYSDQRMRNKAALVTGAGSGIGKAAALLLASHGVKVCLVGRNQKELDEVKQQIEKTHGEALSIKADISIPGEIQSAINQTVDRFGRLDIVVANAGINGVLTAIEHMEVSDWEQVHDINLKGTFLTVKYAIPYLKDHGGSIIITSSINGNRVFSNFGFSAYSATKAGQVAFMKMAALELAQYRIRVNAICPGAIETNIEENTYRRPEVENIRIPVEFPEGDHPLRQAPGSAEQVGQLILFLASDDSSHITGTEIYIDGAESLLRG</sequence>
<reference evidence="4" key="1">
    <citation type="submission" date="2016-01" db="EMBL/GenBank/DDBJ databases">
        <title>Draft genome of Chromobacterium sp. F49.</title>
        <authorList>
            <person name="Hong K.W."/>
        </authorList>
    </citation>
    <scope>NUCLEOTIDE SEQUENCE [LARGE SCALE GENOMIC DNA]</scope>
    <source>
        <strain evidence="4">M63</strain>
    </source>
</reference>
<organism evidence="3 4">
    <name type="scientific">Paenibacillus elgii</name>
    <dbReference type="NCBI Taxonomy" id="189691"/>
    <lineage>
        <taxon>Bacteria</taxon>
        <taxon>Bacillati</taxon>
        <taxon>Bacillota</taxon>
        <taxon>Bacilli</taxon>
        <taxon>Bacillales</taxon>
        <taxon>Paenibacillaceae</taxon>
        <taxon>Paenibacillus</taxon>
    </lineage>
</organism>
<keyword evidence="2" id="KW-0560">Oxidoreductase</keyword>
<dbReference type="EMBL" id="LQRA01000109">
    <property type="protein sequence ID" value="KZE71891.1"/>
    <property type="molecule type" value="Genomic_DNA"/>
</dbReference>
<dbReference type="Pfam" id="PF13561">
    <property type="entry name" value="adh_short_C2"/>
    <property type="match status" value="1"/>
</dbReference>
<dbReference type="STRING" id="1007103.GCA_000213315_03970"/>
<protein>
    <submittedName>
        <fullName evidence="3">3-ketoacyl-ACP reductase</fullName>
    </submittedName>
</protein>
<dbReference type="InterPro" id="IPR036291">
    <property type="entry name" value="NAD(P)-bd_dom_sf"/>
</dbReference>
<dbReference type="RefSeq" id="WP_063187875.1">
    <property type="nucleotide sequence ID" value="NZ_LQRA01000109.1"/>
</dbReference>
<comment type="caution">
    <text evidence="3">The sequence shown here is derived from an EMBL/GenBank/DDBJ whole genome shotgun (WGS) entry which is preliminary data.</text>
</comment>